<organism evidence="1 2">
    <name type="scientific">Streptococcus pyogenes serotype M12 (strain MGAS9429)</name>
    <dbReference type="NCBI Taxonomy" id="370551"/>
    <lineage>
        <taxon>Bacteria</taxon>
        <taxon>Bacillati</taxon>
        <taxon>Bacillota</taxon>
        <taxon>Bacilli</taxon>
        <taxon>Lactobacillales</taxon>
        <taxon>Streptococcaceae</taxon>
        <taxon>Streptococcus</taxon>
    </lineage>
</organism>
<accession>Q1JNB7</accession>
<proteinExistence type="predicted"/>
<gene>
    <name evidence="1" type="ordered locus">MGAS9429_Spy0294</name>
</gene>
<sequence>MESIVLRKETYQTYSFKIKQEIINKVLQNGQSLVSVSLDYTLPILKI</sequence>
<reference evidence="1 2" key="1">
    <citation type="journal article" date="2006" name="Proc. Natl. Acad. Sci. U.S.A.">
        <title>Molecular genetic anatomy of inter- and intraserotype variation in the human bacterial pathogen group A Streptococcus.</title>
        <authorList>
            <person name="Beres S.B."/>
            <person name="Richter E.W."/>
            <person name="Nagiec M.J."/>
            <person name="Sumby P."/>
            <person name="Porcella S.F."/>
            <person name="DeLeo F.R."/>
            <person name="Musser J.M."/>
        </authorList>
    </citation>
    <scope>NUCLEOTIDE SEQUENCE [LARGE SCALE GENOMIC DNA]</scope>
    <source>
        <strain evidence="1 2">MGAS9429</strain>
    </source>
</reference>
<name>Q1JNB7_STRPC</name>
<dbReference type="HOGENOM" id="CLU_3240351_0_0_9"/>
<dbReference type="AlphaFoldDB" id="Q1JNB7"/>
<protein>
    <submittedName>
        <fullName evidence="1">Transposase</fullName>
    </submittedName>
</protein>
<dbReference type="KEGG" id="spk:MGAS9429_Spy0294"/>
<evidence type="ECO:0000313" key="2">
    <source>
        <dbReference type="Proteomes" id="UP000002433"/>
    </source>
</evidence>
<dbReference type="EMBL" id="CP000259">
    <property type="protein sequence ID" value="ABF31482.1"/>
    <property type="molecule type" value="Genomic_DNA"/>
</dbReference>
<evidence type="ECO:0000313" key="1">
    <source>
        <dbReference type="EMBL" id="ABF31482.1"/>
    </source>
</evidence>
<dbReference type="Proteomes" id="UP000002433">
    <property type="component" value="Chromosome"/>
</dbReference>